<dbReference type="Proteomes" id="UP000037136">
    <property type="component" value="Unassembled WGS sequence"/>
</dbReference>
<evidence type="ECO:0000313" key="2">
    <source>
        <dbReference type="Proteomes" id="UP000037136"/>
    </source>
</evidence>
<organism evidence="1 2">
    <name type="scientific">Ophiocordyceps unilateralis</name>
    <name type="common">Zombie-ant fungus</name>
    <name type="synonym">Torrubia unilateralis</name>
    <dbReference type="NCBI Taxonomy" id="268505"/>
    <lineage>
        <taxon>Eukaryota</taxon>
        <taxon>Fungi</taxon>
        <taxon>Dikarya</taxon>
        <taxon>Ascomycota</taxon>
        <taxon>Pezizomycotina</taxon>
        <taxon>Sordariomycetes</taxon>
        <taxon>Hypocreomycetidae</taxon>
        <taxon>Hypocreales</taxon>
        <taxon>Ophiocordycipitaceae</taxon>
        <taxon>Ophiocordyceps</taxon>
    </lineage>
</organism>
<name>A0A2A9P477_OPHUN</name>
<protein>
    <submittedName>
        <fullName evidence="1">Uncharacterized protein</fullName>
    </submittedName>
</protein>
<keyword evidence="2" id="KW-1185">Reference proteome</keyword>
<accession>A0A2A9P477</accession>
<dbReference type="AlphaFoldDB" id="A0A2A9P477"/>
<reference evidence="1 2" key="2">
    <citation type="journal article" date="2017" name="Sci. Rep.">
        <title>Ant-infecting Ophiocordyceps genomes reveal a high diversity of potential behavioral manipulation genes and a possible major role for enterotoxins.</title>
        <authorList>
            <person name="de Bekker C."/>
            <person name="Ohm R.A."/>
            <person name="Evans H.C."/>
            <person name="Brachmann A."/>
            <person name="Hughes D.P."/>
        </authorList>
    </citation>
    <scope>NUCLEOTIDE SEQUENCE [LARGE SCALE GENOMIC DNA]</scope>
    <source>
        <strain evidence="1 2">SC16a</strain>
    </source>
</reference>
<reference evidence="1 2" key="1">
    <citation type="journal article" date="2015" name="BMC Genomics">
        <title>Gene expression during zombie ant biting behavior reflects the complexity underlying fungal parasitic behavioral manipulation.</title>
        <authorList>
            <person name="de Bekker C."/>
            <person name="Ohm R.A."/>
            <person name="Loreto R.G."/>
            <person name="Sebastian A."/>
            <person name="Albert I."/>
            <person name="Merrow M."/>
            <person name="Brachmann A."/>
            <person name="Hughes D.P."/>
        </authorList>
    </citation>
    <scope>NUCLEOTIDE SEQUENCE [LARGE SCALE GENOMIC DNA]</scope>
    <source>
        <strain evidence="1 2">SC16a</strain>
    </source>
</reference>
<dbReference type="EMBL" id="LAZP02000700">
    <property type="protein sequence ID" value="PFH55974.1"/>
    <property type="molecule type" value="Genomic_DNA"/>
</dbReference>
<evidence type="ECO:0000313" key="1">
    <source>
        <dbReference type="EMBL" id="PFH55974.1"/>
    </source>
</evidence>
<sequence>MGHGSCLLCEWADGVEDPGRVFWNSSLRTAGWDAEDGTAQPRVQRLQPLDFPESPLRGRGLPPLLRALKTWETSFDAFALDEALTRGQPEPPLH</sequence>
<comment type="caution">
    <text evidence="1">The sequence shown here is derived from an EMBL/GenBank/DDBJ whole genome shotgun (WGS) entry which is preliminary data.</text>
</comment>
<proteinExistence type="predicted"/>
<gene>
    <name evidence="1" type="ORF">XA68_17313</name>
</gene>